<keyword evidence="2" id="KW-1185">Reference proteome</keyword>
<sequence length="270" mass="30853">METRTDQRDRFGTDRFYVNKPRKRVHNARQSERILEVGLRAPLNAHSSLSSLPYNQCRLQRPSMASAKLAQRDVSETHQQPNQDSSEAVHNRHETFRNLCVGLAQRMHRAEVELRTKLLGEPAKHVRPLSETRAIDNGANAIAEGFLFTVAAALIIGETWRSSRNQTKRREGVDDRLDELQSSIQQLSKRVDDLARDFDERFSDEKQTNDELSRILERVVEIGLRGGWAEFEDTPLLLPKIQLNPRRKSSDSPLSEELGDAPPTETEPKQ</sequence>
<evidence type="ECO:0000313" key="1">
    <source>
        <dbReference type="EMBL" id="KAJ3537062.1"/>
    </source>
</evidence>
<reference evidence="1" key="1">
    <citation type="submission" date="2022-07" db="EMBL/GenBank/DDBJ databases">
        <title>Genome Sequence of Phlebia brevispora.</title>
        <authorList>
            <person name="Buettner E."/>
        </authorList>
    </citation>
    <scope>NUCLEOTIDE SEQUENCE</scope>
    <source>
        <strain evidence="1">MPL23</strain>
    </source>
</reference>
<dbReference type="Proteomes" id="UP001148662">
    <property type="component" value="Unassembled WGS sequence"/>
</dbReference>
<proteinExistence type="predicted"/>
<comment type="caution">
    <text evidence="1">The sequence shown here is derived from an EMBL/GenBank/DDBJ whole genome shotgun (WGS) entry which is preliminary data.</text>
</comment>
<accession>A0ACC1SDC2</accession>
<gene>
    <name evidence="1" type="ORF">NM688_g6741</name>
</gene>
<evidence type="ECO:0000313" key="2">
    <source>
        <dbReference type="Proteomes" id="UP001148662"/>
    </source>
</evidence>
<organism evidence="1 2">
    <name type="scientific">Phlebia brevispora</name>
    <dbReference type="NCBI Taxonomy" id="194682"/>
    <lineage>
        <taxon>Eukaryota</taxon>
        <taxon>Fungi</taxon>
        <taxon>Dikarya</taxon>
        <taxon>Basidiomycota</taxon>
        <taxon>Agaricomycotina</taxon>
        <taxon>Agaricomycetes</taxon>
        <taxon>Polyporales</taxon>
        <taxon>Meruliaceae</taxon>
        <taxon>Phlebia</taxon>
    </lineage>
</organism>
<dbReference type="EMBL" id="JANHOG010001438">
    <property type="protein sequence ID" value="KAJ3537062.1"/>
    <property type="molecule type" value="Genomic_DNA"/>
</dbReference>
<protein>
    <submittedName>
        <fullName evidence="1">Uncharacterized protein</fullName>
    </submittedName>
</protein>
<name>A0ACC1SDC2_9APHY</name>